<evidence type="ECO:0000313" key="2">
    <source>
        <dbReference type="Proteomes" id="UP000799777"/>
    </source>
</evidence>
<evidence type="ECO:0000313" key="1">
    <source>
        <dbReference type="EMBL" id="KAF2025790.1"/>
    </source>
</evidence>
<name>A0A9P4H287_9PLEO</name>
<dbReference type="Gene3D" id="3.40.50.1240">
    <property type="entry name" value="Phosphoglycerate mutase-like"/>
    <property type="match status" value="1"/>
</dbReference>
<organism evidence="1 2">
    <name type="scientific">Setomelanomma holmii</name>
    <dbReference type="NCBI Taxonomy" id="210430"/>
    <lineage>
        <taxon>Eukaryota</taxon>
        <taxon>Fungi</taxon>
        <taxon>Dikarya</taxon>
        <taxon>Ascomycota</taxon>
        <taxon>Pezizomycotina</taxon>
        <taxon>Dothideomycetes</taxon>
        <taxon>Pleosporomycetidae</taxon>
        <taxon>Pleosporales</taxon>
        <taxon>Pleosporineae</taxon>
        <taxon>Phaeosphaeriaceae</taxon>
        <taxon>Setomelanomma</taxon>
    </lineage>
</organism>
<proteinExistence type="predicted"/>
<gene>
    <name evidence="1" type="ORF">EK21DRAFT_103708</name>
</gene>
<comment type="caution">
    <text evidence="1">The sequence shown here is derived from an EMBL/GenBank/DDBJ whole genome shotgun (WGS) entry which is preliminary data.</text>
</comment>
<reference evidence="1" key="1">
    <citation type="journal article" date="2020" name="Stud. Mycol.">
        <title>101 Dothideomycetes genomes: a test case for predicting lifestyles and emergence of pathogens.</title>
        <authorList>
            <person name="Haridas S."/>
            <person name="Albert R."/>
            <person name="Binder M."/>
            <person name="Bloem J."/>
            <person name="Labutti K."/>
            <person name="Salamov A."/>
            <person name="Andreopoulos B."/>
            <person name="Baker S."/>
            <person name="Barry K."/>
            <person name="Bills G."/>
            <person name="Bluhm B."/>
            <person name="Cannon C."/>
            <person name="Castanera R."/>
            <person name="Culley D."/>
            <person name="Daum C."/>
            <person name="Ezra D."/>
            <person name="Gonzalez J."/>
            <person name="Henrissat B."/>
            <person name="Kuo A."/>
            <person name="Liang C."/>
            <person name="Lipzen A."/>
            <person name="Lutzoni F."/>
            <person name="Magnuson J."/>
            <person name="Mondo S."/>
            <person name="Nolan M."/>
            <person name="Ohm R."/>
            <person name="Pangilinan J."/>
            <person name="Park H.-J."/>
            <person name="Ramirez L."/>
            <person name="Alfaro M."/>
            <person name="Sun H."/>
            <person name="Tritt A."/>
            <person name="Yoshinaga Y."/>
            <person name="Zwiers L.-H."/>
            <person name="Turgeon B."/>
            <person name="Goodwin S."/>
            <person name="Spatafora J."/>
            <person name="Crous P."/>
            <person name="Grigoriev I."/>
        </authorList>
    </citation>
    <scope>NUCLEOTIDE SEQUENCE</scope>
    <source>
        <strain evidence="1">CBS 110217</strain>
    </source>
</reference>
<accession>A0A9P4H287</accession>
<dbReference type="SUPFAM" id="SSF53254">
    <property type="entry name" value="Phosphoglycerate mutase-like"/>
    <property type="match status" value="1"/>
</dbReference>
<protein>
    <submittedName>
        <fullName evidence="1">Uncharacterized protein</fullName>
    </submittedName>
</protein>
<dbReference type="Proteomes" id="UP000799777">
    <property type="component" value="Unassembled WGS sequence"/>
</dbReference>
<dbReference type="AlphaFoldDB" id="A0A9P4H287"/>
<dbReference type="EMBL" id="ML978257">
    <property type="protein sequence ID" value="KAF2025790.1"/>
    <property type="molecule type" value="Genomic_DNA"/>
</dbReference>
<sequence length="213" mass="23963">MPTRIHLHDYEIRDATPKGKEQCRALSSVFQYHNDDVPFVLHPALQEVGDMGSDRGIVNSGEEVKGLLPELFAGDKLEFDLGKIDASGVMEGWISDQGYWGYEKKAISKRVSDFRNWLFQRPEAQVVVDTHGAVAHFLTEYWDVEDPMIGTAYKNCEHREFVFTPQSTAEDAHVVETAESRARRGLGEPESDPHVLEEMKKMQAEASGGHAQC</sequence>
<dbReference type="OrthoDB" id="496981at2759"/>
<keyword evidence="2" id="KW-1185">Reference proteome</keyword>
<dbReference type="InterPro" id="IPR029033">
    <property type="entry name" value="His_PPase_superfam"/>
</dbReference>